<dbReference type="PROSITE" id="PS00086">
    <property type="entry name" value="CYTOCHROME_P450"/>
    <property type="match status" value="1"/>
</dbReference>
<dbReference type="KEGG" id="msak:MSAS_17150"/>
<dbReference type="EMBL" id="LQPR01000021">
    <property type="protein sequence ID" value="ORW72929.1"/>
    <property type="molecule type" value="Genomic_DNA"/>
</dbReference>
<keyword evidence="4 7" id="KW-0560">Oxidoreductase</keyword>
<evidence type="ECO:0000256" key="7">
    <source>
        <dbReference type="RuleBase" id="RU000461"/>
    </source>
</evidence>
<dbReference type="InterPro" id="IPR001128">
    <property type="entry name" value="Cyt_P450"/>
</dbReference>
<dbReference type="STRING" id="220927.AWC23_08730"/>
<dbReference type="RefSeq" id="WP_158090701.1">
    <property type="nucleotide sequence ID" value="NZ_AP022573.1"/>
</dbReference>
<dbReference type="GO" id="GO:0020037">
    <property type="term" value="F:heme binding"/>
    <property type="evidence" value="ECO:0007669"/>
    <property type="project" value="InterPro"/>
</dbReference>
<dbReference type="GO" id="GO:0004497">
    <property type="term" value="F:monooxygenase activity"/>
    <property type="evidence" value="ECO:0007669"/>
    <property type="project" value="UniProtKB-KW"/>
</dbReference>
<dbReference type="PANTHER" id="PTHR46696">
    <property type="entry name" value="P450, PUTATIVE (EUROFUNG)-RELATED"/>
    <property type="match status" value="1"/>
</dbReference>
<dbReference type="PANTHER" id="PTHR46696:SF6">
    <property type="entry name" value="P450, PUTATIVE (EUROFUNG)-RELATED"/>
    <property type="match status" value="1"/>
</dbReference>
<gene>
    <name evidence="9" type="ORF">AWC23_08730</name>
    <name evidence="8" type="ORF">MSAS_17150</name>
</gene>
<dbReference type="Pfam" id="PF00067">
    <property type="entry name" value="p450"/>
    <property type="match status" value="1"/>
</dbReference>
<evidence type="ECO:0000256" key="2">
    <source>
        <dbReference type="ARBA" id="ARBA00022617"/>
    </source>
</evidence>
<dbReference type="GO" id="GO:0005506">
    <property type="term" value="F:iron ion binding"/>
    <property type="evidence" value="ECO:0007669"/>
    <property type="project" value="InterPro"/>
</dbReference>
<evidence type="ECO:0000256" key="1">
    <source>
        <dbReference type="ARBA" id="ARBA00010617"/>
    </source>
</evidence>
<dbReference type="PRINTS" id="PR00385">
    <property type="entry name" value="P450"/>
</dbReference>
<dbReference type="SUPFAM" id="SSF48264">
    <property type="entry name" value="Cytochrome P450"/>
    <property type="match status" value="1"/>
</dbReference>
<keyword evidence="6 7" id="KW-0503">Monooxygenase</keyword>
<proteinExistence type="inferred from homology"/>
<evidence type="ECO:0000256" key="6">
    <source>
        <dbReference type="ARBA" id="ARBA00023033"/>
    </source>
</evidence>
<dbReference type="InterPro" id="IPR002397">
    <property type="entry name" value="Cyt_P450_B"/>
</dbReference>
<evidence type="ECO:0000313" key="8">
    <source>
        <dbReference type="EMBL" id="BBX62541.1"/>
    </source>
</evidence>
<evidence type="ECO:0000256" key="5">
    <source>
        <dbReference type="ARBA" id="ARBA00023004"/>
    </source>
</evidence>
<reference evidence="8" key="2">
    <citation type="journal article" date="2019" name="Emerg. Microbes Infect.">
        <title>Comprehensive subspecies identification of 175 nontuberculous mycobacteria species based on 7547 genomic profiles.</title>
        <authorList>
            <person name="Matsumoto Y."/>
            <person name="Kinjo T."/>
            <person name="Motooka D."/>
            <person name="Nabeya D."/>
            <person name="Jung N."/>
            <person name="Uechi K."/>
            <person name="Horii T."/>
            <person name="Iida T."/>
            <person name="Fujita J."/>
            <person name="Nakamura S."/>
        </authorList>
    </citation>
    <scope>NUCLEOTIDE SEQUENCE [LARGE SCALE GENOMIC DNA]</scope>
    <source>
        <strain evidence="8">JCM 13016</strain>
    </source>
</reference>
<evidence type="ECO:0000313" key="10">
    <source>
        <dbReference type="Proteomes" id="UP000193387"/>
    </source>
</evidence>
<dbReference type="GO" id="GO:0016705">
    <property type="term" value="F:oxidoreductase activity, acting on paired donors, with incorporation or reduction of molecular oxygen"/>
    <property type="evidence" value="ECO:0007669"/>
    <property type="project" value="InterPro"/>
</dbReference>
<dbReference type="AlphaFoldDB" id="A0A1X2CC79"/>
<dbReference type="Proteomes" id="UP000193387">
    <property type="component" value="Unassembled WGS sequence"/>
</dbReference>
<name>A0A1X2CC79_9MYCO</name>
<dbReference type="Gene3D" id="1.10.630.10">
    <property type="entry name" value="Cytochrome P450"/>
    <property type="match status" value="1"/>
</dbReference>
<comment type="similarity">
    <text evidence="1 7">Belongs to the cytochrome P450 family.</text>
</comment>
<accession>A0A1X2CC79</accession>
<dbReference type="InterPro" id="IPR036396">
    <property type="entry name" value="Cyt_P450_sf"/>
</dbReference>
<keyword evidence="10" id="KW-1185">Reference proteome</keyword>
<keyword evidence="3 7" id="KW-0479">Metal-binding</keyword>
<keyword evidence="5 7" id="KW-0408">Iron</keyword>
<evidence type="ECO:0000256" key="3">
    <source>
        <dbReference type="ARBA" id="ARBA00022723"/>
    </source>
</evidence>
<dbReference type="PRINTS" id="PR00359">
    <property type="entry name" value="BP450"/>
</dbReference>
<dbReference type="EMBL" id="AP022573">
    <property type="protein sequence ID" value="BBX62541.1"/>
    <property type="molecule type" value="Genomic_DNA"/>
</dbReference>
<evidence type="ECO:0000256" key="4">
    <source>
        <dbReference type="ARBA" id="ARBA00023002"/>
    </source>
</evidence>
<reference evidence="8" key="3">
    <citation type="submission" date="2020-02" db="EMBL/GenBank/DDBJ databases">
        <authorList>
            <person name="Matsumoto Y."/>
            <person name="Motooka D."/>
            <person name="Nakamura S."/>
        </authorList>
    </citation>
    <scope>NUCLEOTIDE SEQUENCE</scope>
    <source>
        <strain evidence="8">JCM 13016</strain>
    </source>
</reference>
<protein>
    <submittedName>
        <fullName evidence="8">Cytochrome P450</fullName>
    </submittedName>
</protein>
<dbReference type="CDD" id="cd11035">
    <property type="entry name" value="P450cam-like"/>
    <property type="match status" value="1"/>
</dbReference>
<reference evidence="9 10" key="1">
    <citation type="submission" date="2016-01" db="EMBL/GenBank/DDBJ databases">
        <title>The new phylogeny of the genus Mycobacterium.</title>
        <authorList>
            <person name="Tarcisio F."/>
            <person name="Conor M."/>
            <person name="Antonella G."/>
            <person name="Elisabetta G."/>
            <person name="Giulia F.S."/>
            <person name="Sara T."/>
            <person name="Anna F."/>
            <person name="Clotilde B."/>
            <person name="Roberto B."/>
            <person name="Veronica D.S."/>
            <person name="Fabio R."/>
            <person name="Monica P."/>
            <person name="Olivier J."/>
            <person name="Enrico T."/>
            <person name="Nicola S."/>
        </authorList>
    </citation>
    <scope>NUCLEOTIDE SEQUENCE [LARGE SCALE GENOMIC DNA]</scope>
    <source>
        <strain evidence="9 10">DSM 44616</strain>
    </source>
</reference>
<keyword evidence="2 7" id="KW-0349">Heme</keyword>
<organism evidence="8">
    <name type="scientific">Mycobacterium saskatchewanense</name>
    <dbReference type="NCBI Taxonomy" id="220927"/>
    <lineage>
        <taxon>Bacteria</taxon>
        <taxon>Bacillati</taxon>
        <taxon>Actinomycetota</taxon>
        <taxon>Actinomycetes</taxon>
        <taxon>Mycobacteriales</taxon>
        <taxon>Mycobacteriaceae</taxon>
        <taxon>Mycobacterium</taxon>
        <taxon>Mycobacterium simiae complex</taxon>
    </lineage>
</organism>
<dbReference type="OrthoDB" id="3599725at2"/>
<evidence type="ECO:0000313" key="9">
    <source>
        <dbReference type="EMBL" id="ORW72929.1"/>
    </source>
</evidence>
<sequence>MGQIDQSVQAQKARCPVVHWEFGEGPLPAPAAHDRMKRFGPDQRIVRVDEAQGYYLVTDQELTAEVLRDPSRFSNSAVIPIEPDPPYAWIPLMVDPPQHTAWRRLLAPYFTPKQAEGMSDAIRRRCADIIDGFIEEGEAEFVDDFARRFPTSVFLELFGLPHEDLDQFLEWEFLIMHPDNEVDPDRAKFLAALNDVTGYFSELIGKRRAEQDTTRDDLLSIALGWEIDGKPIPDQDLLSLCLFMFIAGLDTVTSQLGYTFFHLASNPADRERIVAEPQIHARAVEEFLRYYTIIATARKAVVDTELGGCPIRAGEMVSLPLAGANRDQQAFPHADTFDLDREVNRHLAFGVGPHRCLGSHLARVELRIALEEWHKRIPEYSIAPGTQVLERTAGTWGIDSLPLRWTV</sequence>
<dbReference type="InterPro" id="IPR017972">
    <property type="entry name" value="Cyt_P450_CS"/>
</dbReference>